<sequence>MTEQELKDAITSACEADYKHAMAAPKHRFSRTFRKKIKVLLQPGMGKHTIPALYPVHGRRRVIMVVAVLILILGTTVMGRGFFQSPLGKYILTGYTDHVQLNLGEPENLEMVPIEDNEKNTMETGAESDSEEDFEFVCKKPQWVPEGYNLEGEEYKEDFRLYQNNYVNNDGKTLWYHQMCNDTVSNFGISSNGSEQQEVMIENLKGYFIPDDTLDEGRGNFVWEDGKYLYMIAGDLTKEELIRIAESIK</sequence>
<evidence type="ECO:0000313" key="4">
    <source>
        <dbReference type="Proteomes" id="UP001198893"/>
    </source>
</evidence>
<dbReference type="EMBL" id="JAJEQW010000008">
    <property type="protein sequence ID" value="MCC2242276.1"/>
    <property type="molecule type" value="Genomic_DNA"/>
</dbReference>
<organism evidence="3 4">
    <name type="scientific">Roseburia amylophila</name>
    <dbReference type="NCBI Taxonomy" id="2981794"/>
    <lineage>
        <taxon>Bacteria</taxon>
        <taxon>Bacillati</taxon>
        <taxon>Bacillota</taxon>
        <taxon>Clostridia</taxon>
        <taxon>Lachnospirales</taxon>
        <taxon>Lachnospiraceae</taxon>
        <taxon>Roseburia</taxon>
    </lineage>
</organism>
<keyword evidence="1" id="KW-0472">Membrane</keyword>
<feature type="domain" description="DUF4367" evidence="2">
    <location>
        <begin position="140"/>
        <end position="248"/>
    </location>
</feature>
<dbReference type="Proteomes" id="UP001198893">
    <property type="component" value="Unassembled WGS sequence"/>
</dbReference>
<reference evidence="3" key="1">
    <citation type="submission" date="2021-10" db="EMBL/GenBank/DDBJ databases">
        <title>Anaerobic single-cell dispensing facilitates the cultivation of human gut bacteria.</title>
        <authorList>
            <person name="Afrizal A."/>
        </authorList>
    </citation>
    <scope>NUCLEOTIDE SEQUENCE</scope>
    <source>
        <strain evidence="3">CLA-AA-H204</strain>
    </source>
</reference>
<keyword evidence="1" id="KW-1133">Transmembrane helix</keyword>
<dbReference type="InterPro" id="IPR025377">
    <property type="entry name" value="DUF4367"/>
</dbReference>
<accession>A0AAW4WHT9</accession>
<comment type="caution">
    <text evidence="3">The sequence shown here is derived from an EMBL/GenBank/DDBJ whole genome shotgun (WGS) entry which is preliminary data.</text>
</comment>
<name>A0AAW4WHT9_9FIRM</name>
<protein>
    <submittedName>
        <fullName evidence="3">DUF4367 domain-containing protein</fullName>
    </submittedName>
</protein>
<dbReference type="AlphaFoldDB" id="A0AAW4WHT9"/>
<feature type="transmembrane region" description="Helical" evidence="1">
    <location>
        <begin position="62"/>
        <end position="83"/>
    </location>
</feature>
<keyword evidence="1" id="KW-0812">Transmembrane</keyword>
<gene>
    <name evidence="3" type="ORF">LKD47_08225</name>
</gene>
<dbReference type="RefSeq" id="WP_227710169.1">
    <property type="nucleotide sequence ID" value="NZ_JAJEQW010000008.1"/>
</dbReference>
<evidence type="ECO:0000256" key="1">
    <source>
        <dbReference type="SAM" id="Phobius"/>
    </source>
</evidence>
<evidence type="ECO:0000259" key="2">
    <source>
        <dbReference type="Pfam" id="PF14285"/>
    </source>
</evidence>
<evidence type="ECO:0000313" key="3">
    <source>
        <dbReference type="EMBL" id="MCC2242276.1"/>
    </source>
</evidence>
<proteinExistence type="predicted"/>
<dbReference type="Pfam" id="PF14285">
    <property type="entry name" value="DUF4367"/>
    <property type="match status" value="1"/>
</dbReference>